<dbReference type="Gene3D" id="3.90.550.10">
    <property type="entry name" value="Spore Coat Polysaccharide Biosynthesis Protein SpsA, Chain A"/>
    <property type="match status" value="1"/>
</dbReference>
<comment type="caution">
    <text evidence="1">The sequence shown here is derived from an EMBL/GenBank/DDBJ whole genome shotgun (WGS) entry which is preliminary data.</text>
</comment>
<dbReference type="AlphaFoldDB" id="A0A0D7W709"/>
<dbReference type="EMBL" id="JTDW01000010">
    <property type="protein sequence ID" value="KJD34916.1"/>
    <property type="molecule type" value="Genomic_DNA"/>
</dbReference>
<dbReference type="OrthoDB" id="8479124at2"/>
<dbReference type="STRING" id="1435349.PW52_12470"/>
<dbReference type="RefSeq" id="WP_044633295.1">
    <property type="nucleotide sequence ID" value="NZ_JTDW01000010.1"/>
</dbReference>
<dbReference type="InterPro" id="IPR029044">
    <property type="entry name" value="Nucleotide-diphossugar_trans"/>
</dbReference>
<dbReference type="PATRIC" id="fig|1435349.4.peg.512"/>
<keyword evidence="2" id="KW-1185">Reference proteome</keyword>
<sequence length="327" mass="37599">MINKTGVCTLFEGHYHFGVATLSNSLYQNGYRGNIYVGYRGDLPPWVINAEKIDLEPFGEITTFKPSLHRDIILFFIPLNTKYSLTNYKPDFMLDLLNGPAQDIESIFYFDPDIVVNKSWDKFEDWVNCGVAVCEDVNSPIPEFHPRRVGWRSYYKDYDFKLQFKSNMYVNGGFIGVKRSDFSFLNIWKDIQECMGEAIGGLENSIFANLQYKSTIPERKGFQIFDKSDQDALNVSIEVFNGDVSIIGSESMGFKEGYSLMSHALGSPKPWKAKLLSRALNGITPRATDVAYWQLKNFPFKAHSNMTFKRKIISIYIAKLINRFYKK</sequence>
<organism evidence="1 2">
    <name type="scientific">Neotamlana sedimentorum</name>
    <dbReference type="NCBI Taxonomy" id="1435349"/>
    <lineage>
        <taxon>Bacteria</taxon>
        <taxon>Pseudomonadati</taxon>
        <taxon>Bacteroidota</taxon>
        <taxon>Flavobacteriia</taxon>
        <taxon>Flavobacteriales</taxon>
        <taxon>Flavobacteriaceae</taxon>
        <taxon>Neotamlana</taxon>
    </lineage>
</organism>
<evidence type="ECO:0000313" key="1">
    <source>
        <dbReference type="EMBL" id="KJD34916.1"/>
    </source>
</evidence>
<evidence type="ECO:0000313" key="2">
    <source>
        <dbReference type="Proteomes" id="UP000032578"/>
    </source>
</evidence>
<reference evidence="1 2" key="1">
    <citation type="submission" date="2014-11" db="EMBL/GenBank/DDBJ databases">
        <title>Tamlana sedimentorum sp. nov., isolated from shallow sand sediments of the Sea of Japan.</title>
        <authorList>
            <person name="Romanenko L.A."/>
        </authorList>
    </citation>
    <scope>NUCLEOTIDE SEQUENCE [LARGE SCALE GENOMIC DNA]</scope>
    <source>
        <strain evidence="1 2">JCM 19808</strain>
    </source>
</reference>
<proteinExistence type="predicted"/>
<accession>A0A0D7W709</accession>
<name>A0A0D7W709_9FLAO</name>
<dbReference type="Proteomes" id="UP000032578">
    <property type="component" value="Unassembled WGS sequence"/>
</dbReference>
<protein>
    <submittedName>
        <fullName evidence="1">Uncharacterized protein</fullName>
    </submittedName>
</protein>
<gene>
    <name evidence="1" type="ORF">PW52_12470</name>
</gene>
<dbReference type="SUPFAM" id="SSF53448">
    <property type="entry name" value="Nucleotide-diphospho-sugar transferases"/>
    <property type="match status" value="1"/>
</dbReference>